<proteinExistence type="predicted"/>
<dbReference type="PANTHER" id="PTHR12110">
    <property type="entry name" value="HYDROXYPYRUVATE ISOMERASE"/>
    <property type="match status" value="1"/>
</dbReference>
<dbReference type="Pfam" id="PF01261">
    <property type="entry name" value="AP_endonuc_2"/>
    <property type="match status" value="1"/>
</dbReference>
<sequence length="314" mass="34989">MKRIEMHVHTFGVRYQFRHRDDFDVFTFLDLAVEQGFTGVNISANGPGLRDLGGTTPAHFEAVRRRLVELDLRCELDTSDTSPPHLVGMLDVAAAIGAEVLRVYTRYRGTPAELEAWTVRDLRAVAGEADARGVTIVLENHEDFQGDALARILGAVDHPRVRALYDYGNSQMVGEDPMAALTAMQPWITTVHAKDHVVIRDDEGWWVQGVPMGDGRLPIMEQTRRLYDGGLRRFCFENVWAYVAPLHADAVPDVASFSLDHPHRRLAGDQLDPATAVAEEWSAFERGWGWFRDHLAADGFEIARHVVAPSGPGS</sequence>
<evidence type="ECO:0000313" key="2">
    <source>
        <dbReference type="EMBL" id="CAB4599505.1"/>
    </source>
</evidence>
<protein>
    <submittedName>
        <fullName evidence="2">Unannotated protein</fullName>
    </submittedName>
</protein>
<dbReference type="InterPro" id="IPR013022">
    <property type="entry name" value="Xyl_isomerase-like_TIM-brl"/>
</dbReference>
<name>A0A6J6GKS4_9ZZZZ</name>
<dbReference type="AlphaFoldDB" id="A0A6J6GKS4"/>
<accession>A0A6J6GKS4</accession>
<dbReference type="InterPro" id="IPR036237">
    <property type="entry name" value="Xyl_isomerase-like_sf"/>
</dbReference>
<dbReference type="PANTHER" id="PTHR12110:SF53">
    <property type="entry name" value="BLR5974 PROTEIN"/>
    <property type="match status" value="1"/>
</dbReference>
<dbReference type="Gene3D" id="3.20.20.150">
    <property type="entry name" value="Divalent-metal-dependent TIM barrel enzymes"/>
    <property type="match status" value="1"/>
</dbReference>
<reference evidence="2" key="1">
    <citation type="submission" date="2020-05" db="EMBL/GenBank/DDBJ databases">
        <authorList>
            <person name="Chiriac C."/>
            <person name="Salcher M."/>
            <person name="Ghai R."/>
            <person name="Kavagutti S V."/>
        </authorList>
    </citation>
    <scope>NUCLEOTIDE SEQUENCE</scope>
</reference>
<gene>
    <name evidence="2" type="ORF">UFOPK1493_04221</name>
</gene>
<evidence type="ECO:0000259" key="1">
    <source>
        <dbReference type="Pfam" id="PF01261"/>
    </source>
</evidence>
<organism evidence="2">
    <name type="scientific">freshwater metagenome</name>
    <dbReference type="NCBI Taxonomy" id="449393"/>
    <lineage>
        <taxon>unclassified sequences</taxon>
        <taxon>metagenomes</taxon>
        <taxon>ecological metagenomes</taxon>
    </lineage>
</organism>
<feature type="domain" description="Xylose isomerase-like TIM barrel" evidence="1">
    <location>
        <begin position="30"/>
        <end position="234"/>
    </location>
</feature>
<dbReference type="SUPFAM" id="SSF51658">
    <property type="entry name" value="Xylose isomerase-like"/>
    <property type="match status" value="1"/>
</dbReference>
<dbReference type="InterPro" id="IPR050312">
    <property type="entry name" value="IolE/XylAMocC-like"/>
</dbReference>
<dbReference type="EMBL" id="CAEZSR010000306">
    <property type="protein sequence ID" value="CAB4599505.1"/>
    <property type="molecule type" value="Genomic_DNA"/>
</dbReference>